<dbReference type="EMBL" id="CP000575">
    <property type="protein sequence ID" value="ABN69870.1"/>
    <property type="molecule type" value="Genomic_DNA"/>
</dbReference>
<proteinExistence type="predicted"/>
<dbReference type="STRING" id="399550.Smar_0769"/>
<dbReference type="InterPro" id="IPR052548">
    <property type="entry name" value="Type_VII_TA_antitoxin"/>
</dbReference>
<dbReference type="InterPro" id="IPR043519">
    <property type="entry name" value="NT_sf"/>
</dbReference>
<dbReference type="SUPFAM" id="SSF81301">
    <property type="entry name" value="Nucleotidyltransferase"/>
    <property type="match status" value="1"/>
</dbReference>
<protein>
    <submittedName>
        <fullName evidence="2">DNA polymerase, beta domain protein region</fullName>
    </submittedName>
</protein>
<accession>A3DML0</accession>
<dbReference type="InterPro" id="IPR002934">
    <property type="entry name" value="Polymerase_NTP_transf_dom"/>
</dbReference>
<gene>
    <name evidence="2" type="ordered locus">Smar_0769</name>
</gene>
<keyword evidence="3" id="KW-1185">Reference proteome</keyword>
<evidence type="ECO:0000259" key="1">
    <source>
        <dbReference type="Pfam" id="PF01909"/>
    </source>
</evidence>
<organism evidence="2 3">
    <name type="scientific">Staphylothermus marinus (strain ATCC 43588 / DSM 3639 / JCM 9404 / F1)</name>
    <dbReference type="NCBI Taxonomy" id="399550"/>
    <lineage>
        <taxon>Archaea</taxon>
        <taxon>Thermoproteota</taxon>
        <taxon>Thermoprotei</taxon>
        <taxon>Desulfurococcales</taxon>
        <taxon>Desulfurococcaceae</taxon>
        <taxon>Staphylothermus</taxon>
    </lineage>
</organism>
<dbReference type="PANTHER" id="PTHR33933:SF1">
    <property type="entry name" value="PROTEIN ADENYLYLTRANSFERASE MNTA-RELATED"/>
    <property type="match status" value="1"/>
</dbReference>
<reference evidence="2 3" key="2">
    <citation type="journal article" date="2009" name="Stand. Genomic Sci.">
        <title>Complete genome sequence of Staphylothermus marinus Stetter and Fiala 1986 type strain F1.</title>
        <authorList>
            <person name="Anderson I.J."/>
            <person name="Sun H."/>
            <person name="Lapidus A."/>
            <person name="Copeland A."/>
            <person name="Glavina Del Rio T."/>
            <person name="Tice H."/>
            <person name="Dalin E."/>
            <person name="Lucas S."/>
            <person name="Barry K."/>
            <person name="Land M."/>
            <person name="Richardson P."/>
            <person name="Huber H."/>
            <person name="Kyrpides N.C."/>
        </authorList>
    </citation>
    <scope>NUCLEOTIDE SEQUENCE [LARGE SCALE GENOMIC DNA]</scope>
    <source>
        <strain evidence="3">ATCC 43588 / DSM 3639 / JCM 9404 / F1</strain>
    </source>
</reference>
<dbReference type="AlphaFoldDB" id="A3DML0"/>
<dbReference type="Pfam" id="PF01909">
    <property type="entry name" value="NTP_transf_2"/>
    <property type="match status" value="1"/>
</dbReference>
<dbReference type="Gene3D" id="3.30.460.10">
    <property type="entry name" value="Beta Polymerase, domain 2"/>
    <property type="match status" value="1"/>
</dbReference>
<evidence type="ECO:0000313" key="2">
    <source>
        <dbReference type="EMBL" id="ABN69870.1"/>
    </source>
</evidence>
<dbReference type="KEGG" id="smr:Smar_0769"/>
<name>A3DML0_STAMF</name>
<dbReference type="PANTHER" id="PTHR33933">
    <property type="entry name" value="NUCLEOTIDYLTRANSFERASE"/>
    <property type="match status" value="1"/>
</dbReference>
<dbReference type="CDD" id="cd05403">
    <property type="entry name" value="NT_KNTase_like"/>
    <property type="match status" value="1"/>
</dbReference>
<dbReference type="HOGENOM" id="CLU_130257_9_0_2"/>
<feature type="domain" description="Polymerase nucleotidyl transferase" evidence="1">
    <location>
        <begin position="8"/>
        <end position="71"/>
    </location>
</feature>
<sequence>MVEENKLLEKAVNRLVKVLNVKGIILFGSRARGDWMPWSDYDILIIADFKEKYLDRIKIILDIIGDIPLNIEPHPYTLSEALDMLKRGNPIIVDALEEGKILYATNDLEEIIKEYDKLKKKGLKRTNTTILIPR</sequence>
<reference evidence="3" key="1">
    <citation type="journal article" date="2009" name="BMC Genomics">
        <title>The complete genome sequence of Staphylothermus marinus reveals differences in sulfur metabolism among heterotrophic Crenarchaeota.</title>
        <authorList>
            <person name="Anderson I.J."/>
            <person name="Dharmarajan L."/>
            <person name="Rodriguez J."/>
            <person name="Hooper S."/>
            <person name="Porat I."/>
            <person name="Ulrich L.E."/>
            <person name="Elkins J.G."/>
            <person name="Mavromatis K."/>
            <person name="Sun H."/>
            <person name="Land M."/>
            <person name="Lapidus A."/>
            <person name="Lucas S."/>
            <person name="Barry K."/>
            <person name="Huber H."/>
            <person name="Zhulin I.B."/>
            <person name="Whitman W.B."/>
            <person name="Mukhopadhyay B."/>
            <person name="Woese C."/>
            <person name="Bristow J."/>
            <person name="Kyrpides N."/>
        </authorList>
    </citation>
    <scope>NUCLEOTIDE SEQUENCE [LARGE SCALE GENOMIC DNA]</scope>
    <source>
        <strain evidence="3">ATCC 43588 / DSM 3639 / JCM 9404 / F1</strain>
    </source>
</reference>
<evidence type="ECO:0000313" key="3">
    <source>
        <dbReference type="Proteomes" id="UP000000254"/>
    </source>
</evidence>
<dbReference type="eggNOG" id="arCOG01204">
    <property type="taxonomic scope" value="Archaea"/>
</dbReference>
<dbReference type="Proteomes" id="UP000000254">
    <property type="component" value="Chromosome"/>
</dbReference>
<dbReference type="GO" id="GO:0016779">
    <property type="term" value="F:nucleotidyltransferase activity"/>
    <property type="evidence" value="ECO:0007669"/>
    <property type="project" value="InterPro"/>
</dbReference>